<feature type="repeat" description="WD" evidence="4">
    <location>
        <begin position="256"/>
        <end position="297"/>
    </location>
</feature>
<dbReference type="FunFam" id="2.130.10.10:FF:000012">
    <property type="entry name" value="Putative pleiotropic regulator 1"/>
    <property type="match status" value="1"/>
</dbReference>
<feature type="region of interest" description="Disordered" evidence="5">
    <location>
        <begin position="60"/>
        <end position="107"/>
    </location>
</feature>
<dbReference type="AlphaFoldDB" id="A0A6P6A767"/>
<dbReference type="GO" id="GO:0071011">
    <property type="term" value="C:precatalytic spliceosome"/>
    <property type="evidence" value="ECO:0007669"/>
    <property type="project" value="TreeGrafter"/>
</dbReference>
<evidence type="ECO:0000313" key="6">
    <source>
        <dbReference type="Proteomes" id="UP000515121"/>
    </source>
</evidence>
<keyword evidence="6" id="KW-1185">Reference proteome</keyword>
<protein>
    <submittedName>
        <fullName evidence="7 8">Protein pleiotropic regulatory locus 1-like</fullName>
    </submittedName>
</protein>
<name>A0A6P6A767_DURZI</name>
<comment type="similarity">
    <text evidence="3">Belongs to the WD repeat PRL1/PRL2 family.</text>
</comment>
<dbReference type="SUPFAM" id="SSF50978">
    <property type="entry name" value="WD40 repeat-like"/>
    <property type="match status" value="1"/>
</dbReference>
<feature type="region of interest" description="Disordered" evidence="5">
    <location>
        <begin position="467"/>
        <end position="486"/>
    </location>
</feature>
<dbReference type="PRINTS" id="PR00320">
    <property type="entry name" value="GPROTEINBRPT"/>
</dbReference>
<feature type="repeat" description="WD" evidence="4">
    <location>
        <begin position="298"/>
        <end position="339"/>
    </location>
</feature>
<dbReference type="GO" id="GO:0000974">
    <property type="term" value="C:Prp19 complex"/>
    <property type="evidence" value="ECO:0007669"/>
    <property type="project" value="TreeGrafter"/>
</dbReference>
<dbReference type="InterPro" id="IPR036322">
    <property type="entry name" value="WD40_repeat_dom_sf"/>
</dbReference>
<dbReference type="Pfam" id="PF00400">
    <property type="entry name" value="WD40"/>
    <property type="match status" value="6"/>
</dbReference>
<dbReference type="PANTHER" id="PTHR19923">
    <property type="entry name" value="WD40 REPEAT PROTEINPRL1/PRL2-RELATED"/>
    <property type="match status" value="1"/>
</dbReference>
<dbReference type="SMART" id="SM00320">
    <property type="entry name" value="WD40"/>
    <property type="match status" value="7"/>
</dbReference>
<evidence type="ECO:0000256" key="1">
    <source>
        <dbReference type="ARBA" id="ARBA00022574"/>
    </source>
</evidence>
<evidence type="ECO:0000256" key="4">
    <source>
        <dbReference type="PROSITE-ProRule" id="PRU00221"/>
    </source>
</evidence>
<dbReference type="GO" id="GO:0071013">
    <property type="term" value="C:catalytic step 2 spliceosome"/>
    <property type="evidence" value="ECO:0007669"/>
    <property type="project" value="TreeGrafter"/>
</dbReference>
<feature type="repeat" description="WD" evidence="4">
    <location>
        <begin position="172"/>
        <end position="213"/>
    </location>
</feature>
<dbReference type="RefSeq" id="XP_022760585.1">
    <property type="nucleotide sequence ID" value="XM_022904850.1"/>
</dbReference>
<dbReference type="InterPro" id="IPR019775">
    <property type="entry name" value="WD40_repeat_CS"/>
</dbReference>
<accession>A0A6P6A767</accession>
<feature type="compositionally biased region" description="Polar residues" evidence="5">
    <location>
        <begin position="66"/>
        <end position="87"/>
    </location>
</feature>
<dbReference type="PROSITE" id="PS00678">
    <property type="entry name" value="WD_REPEATS_1"/>
    <property type="match status" value="2"/>
</dbReference>
<feature type="repeat" description="WD" evidence="4">
    <location>
        <begin position="214"/>
        <end position="255"/>
    </location>
</feature>
<dbReference type="InterPro" id="IPR001680">
    <property type="entry name" value="WD40_rpt"/>
</dbReference>
<keyword evidence="1 4" id="KW-0853">WD repeat</keyword>
<evidence type="ECO:0000313" key="8">
    <source>
        <dbReference type="RefSeq" id="XP_022760586.1"/>
    </source>
</evidence>
<dbReference type="InterPro" id="IPR045241">
    <property type="entry name" value="Prp46/PLRG1-like"/>
</dbReference>
<dbReference type="InterPro" id="IPR020472">
    <property type="entry name" value="WD40_PAC1"/>
</dbReference>
<keyword evidence="2" id="KW-0677">Repeat</keyword>
<evidence type="ECO:0000256" key="3">
    <source>
        <dbReference type="ARBA" id="ARBA00025726"/>
    </source>
</evidence>
<dbReference type="InterPro" id="IPR015943">
    <property type="entry name" value="WD40/YVTN_repeat-like_dom_sf"/>
</dbReference>
<dbReference type="GO" id="GO:0000398">
    <property type="term" value="P:mRNA splicing, via spliceosome"/>
    <property type="evidence" value="ECO:0007669"/>
    <property type="project" value="InterPro"/>
</dbReference>
<reference evidence="7 8" key="1">
    <citation type="submission" date="2025-04" db="UniProtKB">
        <authorList>
            <consortium name="RefSeq"/>
        </authorList>
    </citation>
    <scope>IDENTIFICATION</scope>
    <source>
        <tissue evidence="7 8">Fruit stalk</tissue>
    </source>
</reference>
<evidence type="ECO:0000256" key="5">
    <source>
        <dbReference type="SAM" id="MobiDB-lite"/>
    </source>
</evidence>
<sequence length="486" mass="53726">MPGATLEMEPVEPQSLKKLSLKSLKRALDLFSPIHGQFAAPDHESKKIRMSHKINVEYGGIKGAQGQPSRQVNSDAADTGNQGSVPSNALALTGSADSRGSQKEGAQNALVVGPSLQPKGQNDVGTTGKSTAMISSSAPFSERSTTSAIIERIPSKWPRPMWHRPWKNYRVISGHLGWVRSVAFDPSNNWFCTGSADRTIKIWDVASGRLKLTLTGHIEQIRGLAVSSKHTYMFSAGDDKQVKCWDLEQNKVIRSYHGHLSGVYCLALHPTIDILLTGGRDSVCRVWDIRTKMQIFALSGHDNTVCSVFTRPTDPQVVTGSHDTTIKFWDLRYGKTMSTLTHHKKSVRAMAPHPKEHSFASASADNIKKFSLPKGEFLHNMLSQQKTIINTMAVNEDGVMATGGDNGSLWFWDWRSGHNFQQAQTIVQPGSLDSEAGIYALSYDVTGTRLISCEADKTIKMWKEDETATEQTHPVNFKPPKDIRRF</sequence>
<dbReference type="CDD" id="cd00200">
    <property type="entry name" value="WD40"/>
    <property type="match status" value="1"/>
</dbReference>
<dbReference type="RefSeq" id="XP_022760586.1">
    <property type="nucleotide sequence ID" value="XM_022904851.1"/>
</dbReference>
<dbReference type="Gene3D" id="2.130.10.10">
    <property type="entry name" value="YVTN repeat-like/Quinoprotein amine dehydrogenase"/>
    <property type="match status" value="1"/>
</dbReference>
<gene>
    <name evidence="7 8" type="primary">LOC111306868</name>
</gene>
<dbReference type="GeneID" id="111306868"/>
<evidence type="ECO:0000256" key="2">
    <source>
        <dbReference type="ARBA" id="ARBA00022737"/>
    </source>
</evidence>
<dbReference type="Proteomes" id="UP000515121">
    <property type="component" value="Unplaced"/>
</dbReference>
<dbReference type="PANTHER" id="PTHR19923:SF0">
    <property type="entry name" value="PLEIOTROPIC REGULATOR 1"/>
    <property type="match status" value="1"/>
</dbReference>
<dbReference type="OrthoDB" id="10256122at2759"/>
<dbReference type="PROSITE" id="PS50082">
    <property type="entry name" value="WD_REPEATS_2"/>
    <property type="match status" value="4"/>
</dbReference>
<proteinExistence type="inferred from homology"/>
<evidence type="ECO:0000313" key="7">
    <source>
        <dbReference type="RefSeq" id="XP_022760585.1"/>
    </source>
</evidence>
<organism evidence="6 8">
    <name type="scientific">Durio zibethinus</name>
    <name type="common">Durian</name>
    <dbReference type="NCBI Taxonomy" id="66656"/>
    <lineage>
        <taxon>Eukaryota</taxon>
        <taxon>Viridiplantae</taxon>
        <taxon>Streptophyta</taxon>
        <taxon>Embryophyta</taxon>
        <taxon>Tracheophyta</taxon>
        <taxon>Spermatophyta</taxon>
        <taxon>Magnoliopsida</taxon>
        <taxon>eudicotyledons</taxon>
        <taxon>Gunneridae</taxon>
        <taxon>Pentapetalae</taxon>
        <taxon>rosids</taxon>
        <taxon>malvids</taxon>
        <taxon>Malvales</taxon>
        <taxon>Malvaceae</taxon>
        <taxon>Helicteroideae</taxon>
        <taxon>Durio</taxon>
    </lineage>
</organism>
<dbReference type="PROSITE" id="PS50294">
    <property type="entry name" value="WD_REPEATS_REGION"/>
    <property type="match status" value="4"/>
</dbReference>
<dbReference type="KEGG" id="dzi:111306868"/>